<dbReference type="SUPFAM" id="SSF143011">
    <property type="entry name" value="RelE-like"/>
    <property type="match status" value="1"/>
</dbReference>
<sequence>MKSFLNPNFRKLFKQLPKDIRILARKQYEIFKQNPYHASLYFKRVHSNKSIYSCRINISYRVIGILEENNIIWFWIGSHDDYDDYDKLLKKI</sequence>
<dbReference type="EMBL" id="NXGH01000026">
    <property type="protein sequence ID" value="PRM88747.1"/>
    <property type="molecule type" value="Genomic_DNA"/>
</dbReference>
<comment type="caution">
    <text evidence="2">The sequence shown here is derived from an EMBL/GenBank/DDBJ whole genome shotgun (WGS) entry which is preliminary data.</text>
</comment>
<dbReference type="Proteomes" id="UP000238649">
    <property type="component" value="Unassembled WGS sequence"/>
</dbReference>
<dbReference type="AlphaFoldDB" id="A0A2S9SQ79"/>
<dbReference type="InterPro" id="IPR035093">
    <property type="entry name" value="RelE/ParE_toxin_dom_sf"/>
</dbReference>
<accession>A0A2S9SQ79</accession>
<dbReference type="Gene3D" id="3.30.2310.20">
    <property type="entry name" value="RelE-like"/>
    <property type="match status" value="1"/>
</dbReference>
<proteinExistence type="predicted"/>
<dbReference type="OrthoDB" id="129742at2"/>
<dbReference type="InterPro" id="IPR056925">
    <property type="entry name" value="ParE-like"/>
</dbReference>
<organism evidence="2 3">
    <name type="scientific">Aliarcobacter cryaerophilus</name>
    <dbReference type="NCBI Taxonomy" id="28198"/>
    <lineage>
        <taxon>Bacteria</taxon>
        <taxon>Pseudomonadati</taxon>
        <taxon>Campylobacterota</taxon>
        <taxon>Epsilonproteobacteria</taxon>
        <taxon>Campylobacterales</taxon>
        <taxon>Arcobacteraceae</taxon>
        <taxon>Aliarcobacter</taxon>
    </lineage>
</organism>
<evidence type="ECO:0000313" key="3">
    <source>
        <dbReference type="Proteomes" id="UP000238649"/>
    </source>
</evidence>
<dbReference type="RefSeq" id="WP_105912277.1">
    <property type="nucleotide sequence ID" value="NZ_NXGH01000026.1"/>
</dbReference>
<evidence type="ECO:0000259" key="1">
    <source>
        <dbReference type="Pfam" id="PF24732"/>
    </source>
</evidence>
<name>A0A2S9SQ79_9BACT</name>
<gene>
    <name evidence="2" type="ORF">CJ671_08480</name>
</gene>
<dbReference type="Pfam" id="PF24732">
    <property type="entry name" value="ParE_like"/>
    <property type="match status" value="1"/>
</dbReference>
<protein>
    <recommendedName>
        <fullName evidence="1">ParE-like toxin domain-containing protein</fullName>
    </recommendedName>
</protein>
<reference evidence="2 3" key="1">
    <citation type="submission" date="2017-09" db="EMBL/GenBank/DDBJ databases">
        <title>Reassesment of A. cryaerophilus.</title>
        <authorList>
            <person name="Perez-Cataluna A."/>
            <person name="Collado L."/>
            <person name="Salgado O."/>
            <person name="Lefinanco V."/>
            <person name="Figueras M.J."/>
        </authorList>
    </citation>
    <scope>NUCLEOTIDE SEQUENCE [LARGE SCALE GENOMIC DNA]</scope>
    <source>
        <strain evidence="2 3">LMG 9871</strain>
    </source>
</reference>
<evidence type="ECO:0000313" key="2">
    <source>
        <dbReference type="EMBL" id="PRM88747.1"/>
    </source>
</evidence>
<feature type="domain" description="ParE-like toxin" evidence="1">
    <location>
        <begin position="19"/>
        <end position="83"/>
    </location>
</feature>